<dbReference type="Proteomes" id="UP000034078">
    <property type="component" value="Unassembled WGS sequence"/>
</dbReference>
<feature type="non-terminal residue" evidence="1">
    <location>
        <position position="41"/>
    </location>
</feature>
<comment type="caution">
    <text evidence="1">The sequence shown here is derived from an EMBL/GenBank/DDBJ whole genome shotgun (WGS) entry which is preliminary data.</text>
</comment>
<protein>
    <submittedName>
        <fullName evidence="1">Uncharacterized protein</fullName>
    </submittedName>
</protein>
<evidence type="ECO:0000313" key="1">
    <source>
        <dbReference type="EMBL" id="KKT99369.1"/>
    </source>
</evidence>
<dbReference type="EMBL" id="LCKO01000010">
    <property type="protein sequence ID" value="KKT99369.1"/>
    <property type="molecule type" value="Genomic_DNA"/>
</dbReference>
<dbReference type="AlphaFoldDB" id="A0A837IDQ8"/>
<reference evidence="1 2" key="1">
    <citation type="journal article" date="2015" name="Nature">
        <title>rRNA introns, odd ribosomes, and small enigmatic genomes across a large radiation of phyla.</title>
        <authorList>
            <person name="Brown C.T."/>
            <person name="Hug L.A."/>
            <person name="Thomas B.C."/>
            <person name="Sharon I."/>
            <person name="Castelle C.J."/>
            <person name="Singh A."/>
            <person name="Wilkins M.J."/>
            <person name="Williams K.H."/>
            <person name="Banfield J.F."/>
        </authorList>
    </citation>
    <scope>NUCLEOTIDE SEQUENCE [LARGE SCALE GENOMIC DNA]</scope>
</reference>
<proteinExistence type="predicted"/>
<sequence>MGVLLQVNNDVLPAQQAFSLALYGVSFWPASTSDAGLLLMR</sequence>
<gene>
    <name evidence="1" type="ORF">UX01_C0010G0001</name>
</gene>
<name>A0A837IDQ8_9BACT</name>
<organism evidence="1 2">
    <name type="scientific">Candidatus Collierbacteria bacterium GW2011_GWB2_45_17</name>
    <dbReference type="NCBI Taxonomy" id="1618388"/>
    <lineage>
        <taxon>Bacteria</taxon>
        <taxon>Candidatus Collieribacteriota</taxon>
    </lineage>
</organism>
<accession>A0A837IDQ8</accession>
<evidence type="ECO:0000313" key="2">
    <source>
        <dbReference type="Proteomes" id="UP000034078"/>
    </source>
</evidence>